<reference evidence="1" key="1">
    <citation type="submission" date="2021-01" db="EMBL/GenBank/DDBJ databases">
        <authorList>
            <consortium name="Genoscope - CEA"/>
            <person name="William W."/>
        </authorList>
    </citation>
    <scope>NUCLEOTIDE SEQUENCE</scope>
</reference>
<evidence type="ECO:0000313" key="2">
    <source>
        <dbReference type="Proteomes" id="UP000692954"/>
    </source>
</evidence>
<comment type="caution">
    <text evidence="1">The sequence shown here is derived from an EMBL/GenBank/DDBJ whole genome shotgun (WGS) entry which is preliminary data.</text>
</comment>
<protein>
    <submittedName>
        <fullName evidence="1">Uncharacterized protein</fullName>
    </submittedName>
</protein>
<dbReference type="Proteomes" id="UP000692954">
    <property type="component" value="Unassembled WGS sequence"/>
</dbReference>
<name>A0A8S1RE31_9CILI</name>
<dbReference type="AlphaFoldDB" id="A0A8S1RE31"/>
<dbReference type="EMBL" id="CAJJDN010000163">
    <property type="protein sequence ID" value="CAD8125937.1"/>
    <property type="molecule type" value="Genomic_DNA"/>
</dbReference>
<sequence>MTENKQDFSQQLLNDPIYDDKFWELKPEKKNETQNEIWNQQEQIVPNPDQPQINQENPKEQQGFWALCICQCIGECLASFCLEIAIRGLC</sequence>
<accession>A0A8S1RE31</accession>
<gene>
    <name evidence="1" type="ORF">PSON_ATCC_30995.1.T1630074</name>
</gene>
<dbReference type="OrthoDB" id="304682at2759"/>
<organism evidence="1 2">
    <name type="scientific">Paramecium sonneborni</name>
    <dbReference type="NCBI Taxonomy" id="65129"/>
    <lineage>
        <taxon>Eukaryota</taxon>
        <taxon>Sar</taxon>
        <taxon>Alveolata</taxon>
        <taxon>Ciliophora</taxon>
        <taxon>Intramacronucleata</taxon>
        <taxon>Oligohymenophorea</taxon>
        <taxon>Peniculida</taxon>
        <taxon>Parameciidae</taxon>
        <taxon>Paramecium</taxon>
    </lineage>
</organism>
<proteinExistence type="predicted"/>
<keyword evidence="2" id="KW-1185">Reference proteome</keyword>
<evidence type="ECO:0000313" key="1">
    <source>
        <dbReference type="EMBL" id="CAD8125937.1"/>
    </source>
</evidence>